<dbReference type="AlphaFoldDB" id="A0A0S1XAP2"/>
<dbReference type="EMBL" id="CP013050">
    <property type="protein sequence ID" value="ALM74845.1"/>
    <property type="molecule type" value="Genomic_DNA"/>
</dbReference>
<dbReference type="PATRIC" id="fig|55802.8.peg.891"/>
<proteinExistence type="predicted"/>
<evidence type="ECO:0000256" key="1">
    <source>
        <dbReference type="SAM" id="Phobius"/>
    </source>
</evidence>
<reference evidence="2 3" key="1">
    <citation type="journal article" date="2016" name="Genome Announc.">
        <title>Complete genome sequence of the hyperthermophilic and piezophilic archaeon Thermococcus barophilus Ch5, capable of growth at the expense of hydrogenogenesis from carbon monoxide and formate.</title>
        <authorList>
            <person name="Oger P."/>
            <person name="Sokolova T.G."/>
            <person name="Kozhevnikova D.A."/>
            <person name="Taranov E.A."/>
            <person name="Vannier P."/>
            <person name="Lee H.S."/>
            <person name="Kwon K.K."/>
            <person name="Kang S.G."/>
            <person name="Lee J.H."/>
            <person name="Bonch-Osmolovskaya E.A."/>
            <person name="Lebedinsky A.V."/>
        </authorList>
    </citation>
    <scope>NUCLEOTIDE SEQUENCE [LARGE SCALE GENOMIC DNA]</scope>
    <source>
        <strain evidence="3">Ch5</strain>
    </source>
</reference>
<dbReference type="Proteomes" id="UP000066042">
    <property type="component" value="Chromosome"/>
</dbReference>
<evidence type="ECO:0000313" key="2">
    <source>
        <dbReference type="EMBL" id="ALM74845.1"/>
    </source>
</evidence>
<dbReference type="STRING" id="55802.TBCH5v1_0893"/>
<keyword evidence="1" id="KW-0812">Transmembrane</keyword>
<accession>A0A0S1XAP2</accession>
<organism evidence="2 3">
    <name type="scientific">Thermococcus barophilus</name>
    <dbReference type="NCBI Taxonomy" id="55802"/>
    <lineage>
        <taxon>Archaea</taxon>
        <taxon>Methanobacteriati</taxon>
        <taxon>Methanobacteriota</taxon>
        <taxon>Thermococci</taxon>
        <taxon>Thermococcales</taxon>
        <taxon>Thermococcaceae</taxon>
        <taxon>Thermococcus</taxon>
    </lineage>
</organism>
<gene>
    <name evidence="2" type="ORF">TBCH5v1_0893</name>
</gene>
<name>A0A0S1XAP2_THEBA</name>
<protein>
    <submittedName>
        <fullName evidence="2">Uncharacterized protein</fullName>
    </submittedName>
</protein>
<sequence length="65" mass="7445">MKTYQSVFSGLVAQVEQHAENNYIDEAKSEKKSAKRLWGALILSGLFVGGFGLLLYRKKRKYFTE</sequence>
<keyword evidence="1" id="KW-0472">Membrane</keyword>
<dbReference type="RefSeq" id="WP_056933655.1">
    <property type="nucleotide sequence ID" value="NZ_CP013050.1"/>
</dbReference>
<evidence type="ECO:0000313" key="3">
    <source>
        <dbReference type="Proteomes" id="UP000066042"/>
    </source>
</evidence>
<feature type="transmembrane region" description="Helical" evidence="1">
    <location>
        <begin position="37"/>
        <end position="56"/>
    </location>
</feature>
<dbReference type="GeneID" id="26136168"/>
<keyword evidence="1" id="KW-1133">Transmembrane helix</keyword>